<dbReference type="EMBL" id="JAIOIV010000073">
    <property type="protein sequence ID" value="MBZ0156266.1"/>
    <property type="molecule type" value="Genomic_DNA"/>
</dbReference>
<evidence type="ECO:0000313" key="11">
    <source>
        <dbReference type="EMBL" id="MBZ0156266.1"/>
    </source>
</evidence>
<evidence type="ECO:0000313" key="12">
    <source>
        <dbReference type="Proteomes" id="UP000705867"/>
    </source>
</evidence>
<dbReference type="CDD" id="cd03214">
    <property type="entry name" value="ABC_Iron-Siderophores_B12_Hemin"/>
    <property type="match status" value="1"/>
</dbReference>
<keyword evidence="4" id="KW-0410">Iron transport</keyword>
<gene>
    <name evidence="11" type="ORF">K8I29_08675</name>
</gene>
<keyword evidence="5" id="KW-0547">Nucleotide-binding</keyword>
<keyword evidence="7" id="KW-0408">Iron</keyword>
<evidence type="ECO:0000256" key="1">
    <source>
        <dbReference type="ARBA" id="ARBA00004202"/>
    </source>
</evidence>
<dbReference type="AlphaFoldDB" id="A0A953J4S9"/>
<evidence type="ECO:0000256" key="3">
    <source>
        <dbReference type="ARBA" id="ARBA00022475"/>
    </source>
</evidence>
<dbReference type="PROSITE" id="PS50893">
    <property type="entry name" value="ABC_TRANSPORTER_2"/>
    <property type="match status" value="1"/>
</dbReference>
<protein>
    <submittedName>
        <fullName evidence="11">ABC transporter ATP-binding protein</fullName>
    </submittedName>
</protein>
<dbReference type="Gene3D" id="3.40.50.300">
    <property type="entry name" value="P-loop containing nucleotide triphosphate hydrolases"/>
    <property type="match status" value="1"/>
</dbReference>
<keyword evidence="3" id="KW-1003">Cell membrane</keyword>
<proteinExistence type="predicted"/>
<dbReference type="InterPro" id="IPR017871">
    <property type="entry name" value="ABC_transporter-like_CS"/>
</dbReference>
<sequence>MNKGILFFHHVSFSYAPPGGFIEDLNLSVDEGRFICLLGANGSGKSTILKLGSGIYTPSKGTVTLWNKPLREYKGKDKAKLLSYLPQVLDLGVPFRVRELVEMGRYPYGDVPPAVCVSDALRMVGLENKENSFVNTLSGGERRRAFIAMTLLQGAGVLLLDEPLANLDIKYQLELIRILKSIRNVTVMMALHDINMAFEFDTVILVKKGRILGMGSPHEMLTEEMLEEAFEVNLAIKRIGQQAFISYKE</sequence>
<dbReference type="GO" id="GO:0005524">
    <property type="term" value="F:ATP binding"/>
    <property type="evidence" value="ECO:0007669"/>
    <property type="project" value="UniProtKB-KW"/>
</dbReference>
<dbReference type="PANTHER" id="PTHR42771">
    <property type="entry name" value="IRON(3+)-HYDROXAMATE IMPORT ATP-BINDING PROTEIN FHUC"/>
    <property type="match status" value="1"/>
</dbReference>
<dbReference type="InterPro" id="IPR051535">
    <property type="entry name" value="Siderophore_ABC-ATPase"/>
</dbReference>
<dbReference type="Proteomes" id="UP000705867">
    <property type="component" value="Unassembled WGS sequence"/>
</dbReference>
<dbReference type="PANTHER" id="PTHR42771:SF4">
    <property type="entry name" value="IRON(3+)-HYDROXAMATE IMPORT ATP-BINDING PROTEIN FHUC"/>
    <property type="match status" value="1"/>
</dbReference>
<evidence type="ECO:0000256" key="5">
    <source>
        <dbReference type="ARBA" id="ARBA00022741"/>
    </source>
</evidence>
<dbReference type="GO" id="GO:0016887">
    <property type="term" value="F:ATP hydrolysis activity"/>
    <property type="evidence" value="ECO:0007669"/>
    <property type="project" value="InterPro"/>
</dbReference>
<dbReference type="GO" id="GO:0006826">
    <property type="term" value="P:iron ion transport"/>
    <property type="evidence" value="ECO:0007669"/>
    <property type="project" value="UniProtKB-KW"/>
</dbReference>
<keyword evidence="9" id="KW-0472">Membrane</keyword>
<evidence type="ECO:0000256" key="7">
    <source>
        <dbReference type="ARBA" id="ARBA00023004"/>
    </source>
</evidence>
<dbReference type="InterPro" id="IPR027417">
    <property type="entry name" value="P-loop_NTPase"/>
</dbReference>
<dbReference type="GO" id="GO:0005886">
    <property type="term" value="C:plasma membrane"/>
    <property type="evidence" value="ECO:0007669"/>
    <property type="project" value="UniProtKB-SubCell"/>
</dbReference>
<evidence type="ECO:0000256" key="4">
    <source>
        <dbReference type="ARBA" id="ARBA00022496"/>
    </source>
</evidence>
<reference evidence="11" key="2">
    <citation type="submission" date="2021-08" db="EMBL/GenBank/DDBJ databases">
        <authorList>
            <person name="Dalcin Martins P."/>
        </authorList>
    </citation>
    <scope>NUCLEOTIDE SEQUENCE</scope>
    <source>
        <strain evidence="11">MAG_39</strain>
    </source>
</reference>
<keyword evidence="8" id="KW-0406">Ion transport</keyword>
<feature type="domain" description="ABC transporter" evidence="10">
    <location>
        <begin position="6"/>
        <end position="233"/>
    </location>
</feature>
<evidence type="ECO:0000259" key="10">
    <source>
        <dbReference type="PROSITE" id="PS50893"/>
    </source>
</evidence>
<evidence type="ECO:0000256" key="6">
    <source>
        <dbReference type="ARBA" id="ARBA00022840"/>
    </source>
</evidence>
<keyword evidence="2" id="KW-0813">Transport</keyword>
<comment type="subcellular location">
    <subcellularLocation>
        <location evidence="1">Cell membrane</location>
        <topology evidence="1">Peripheral membrane protein</topology>
    </subcellularLocation>
</comment>
<keyword evidence="6 11" id="KW-0067">ATP-binding</keyword>
<dbReference type="SMART" id="SM00382">
    <property type="entry name" value="AAA"/>
    <property type="match status" value="1"/>
</dbReference>
<evidence type="ECO:0000256" key="9">
    <source>
        <dbReference type="ARBA" id="ARBA00023136"/>
    </source>
</evidence>
<dbReference type="InterPro" id="IPR003439">
    <property type="entry name" value="ABC_transporter-like_ATP-bd"/>
</dbReference>
<evidence type="ECO:0000256" key="2">
    <source>
        <dbReference type="ARBA" id="ARBA00022448"/>
    </source>
</evidence>
<comment type="caution">
    <text evidence="11">The sequence shown here is derived from an EMBL/GenBank/DDBJ whole genome shotgun (WGS) entry which is preliminary data.</text>
</comment>
<dbReference type="Pfam" id="PF00005">
    <property type="entry name" value="ABC_tran"/>
    <property type="match status" value="1"/>
</dbReference>
<evidence type="ECO:0000256" key="8">
    <source>
        <dbReference type="ARBA" id="ARBA00023065"/>
    </source>
</evidence>
<name>A0A953J4S9_9BACT</name>
<dbReference type="InterPro" id="IPR003593">
    <property type="entry name" value="AAA+_ATPase"/>
</dbReference>
<dbReference type="PROSITE" id="PS00211">
    <property type="entry name" value="ABC_TRANSPORTER_1"/>
    <property type="match status" value="1"/>
</dbReference>
<dbReference type="SUPFAM" id="SSF52540">
    <property type="entry name" value="P-loop containing nucleoside triphosphate hydrolases"/>
    <property type="match status" value="1"/>
</dbReference>
<organism evidence="11 12">
    <name type="scientific">Candidatus Nitrobium versatile</name>
    <dbReference type="NCBI Taxonomy" id="2884831"/>
    <lineage>
        <taxon>Bacteria</taxon>
        <taxon>Pseudomonadati</taxon>
        <taxon>Nitrospirota</taxon>
        <taxon>Nitrospiria</taxon>
        <taxon>Nitrospirales</taxon>
        <taxon>Nitrospiraceae</taxon>
        <taxon>Candidatus Nitrobium</taxon>
    </lineage>
</organism>
<reference evidence="11" key="1">
    <citation type="journal article" date="2021" name="bioRxiv">
        <title>Unraveling nitrogen, sulfur and carbon metabolic pathways and microbial community transcriptional responses to substrate deprivation and toxicity stresses in a bioreactor mimicking anoxic brackish coastal sediment conditions.</title>
        <authorList>
            <person name="Martins P.D."/>
            <person name="Echeveste M.J."/>
            <person name="Arshad A."/>
            <person name="Kurth J."/>
            <person name="Ouboter H."/>
            <person name="Jetten M.S.M."/>
            <person name="Welte C.U."/>
        </authorList>
    </citation>
    <scope>NUCLEOTIDE SEQUENCE</scope>
    <source>
        <strain evidence="11">MAG_39</strain>
    </source>
</reference>
<accession>A0A953J4S9</accession>